<sequence length="173" mass="19198">MALRESKQSLQDLQKRLAQRLLAAQTDNSQAAQWLAIQVGKVHYLIPLAEAGEIYPWQDVQAVPYAQPWFLGVANVRGSLLGVIDLAALLGHAVERTQQSLRDTSLLVINPALQVNATLVVDKLLGLRNADHLQMTANTENQRRCFQDAQGQIWQELSLQALVQSVAFLHVSQ</sequence>
<dbReference type="AlphaFoldDB" id="A0A939KCK7"/>
<organism evidence="2 3">
    <name type="scientific">Comamonas denitrificans</name>
    <dbReference type="NCBI Taxonomy" id="117506"/>
    <lineage>
        <taxon>Bacteria</taxon>
        <taxon>Pseudomonadati</taxon>
        <taxon>Pseudomonadota</taxon>
        <taxon>Betaproteobacteria</taxon>
        <taxon>Burkholderiales</taxon>
        <taxon>Comamonadaceae</taxon>
        <taxon>Comamonas</taxon>
    </lineage>
</organism>
<dbReference type="RefSeq" id="WP_207576131.1">
    <property type="nucleotide sequence ID" value="NZ_JAFNME010000041.1"/>
</dbReference>
<dbReference type="PANTHER" id="PTHR22617:SF43">
    <property type="entry name" value="PROTEIN PILI"/>
    <property type="match status" value="1"/>
</dbReference>
<evidence type="ECO:0000313" key="2">
    <source>
        <dbReference type="EMBL" id="MBO1250742.1"/>
    </source>
</evidence>
<gene>
    <name evidence="2" type="ORF">J1777_13045</name>
</gene>
<protein>
    <submittedName>
        <fullName evidence="2">Chemotaxis protein CheW</fullName>
    </submittedName>
</protein>
<dbReference type="SMART" id="SM00260">
    <property type="entry name" value="CheW"/>
    <property type="match status" value="1"/>
</dbReference>
<dbReference type="InterPro" id="IPR036061">
    <property type="entry name" value="CheW-like_dom_sf"/>
</dbReference>
<dbReference type="Pfam" id="PF01584">
    <property type="entry name" value="CheW"/>
    <property type="match status" value="1"/>
</dbReference>
<dbReference type="Proteomes" id="UP000664731">
    <property type="component" value="Unassembled WGS sequence"/>
</dbReference>
<proteinExistence type="predicted"/>
<dbReference type="GO" id="GO:0006935">
    <property type="term" value="P:chemotaxis"/>
    <property type="evidence" value="ECO:0007669"/>
    <property type="project" value="InterPro"/>
</dbReference>
<dbReference type="PANTHER" id="PTHR22617">
    <property type="entry name" value="CHEMOTAXIS SENSOR HISTIDINE KINASE-RELATED"/>
    <property type="match status" value="1"/>
</dbReference>
<dbReference type="GO" id="GO:0005829">
    <property type="term" value="C:cytosol"/>
    <property type="evidence" value="ECO:0007669"/>
    <property type="project" value="TreeGrafter"/>
</dbReference>
<comment type="caution">
    <text evidence="2">The sequence shown here is derived from an EMBL/GenBank/DDBJ whole genome shotgun (WGS) entry which is preliminary data.</text>
</comment>
<feature type="domain" description="CheW-like" evidence="1">
    <location>
        <begin position="31"/>
        <end position="173"/>
    </location>
</feature>
<dbReference type="EMBL" id="JAFNME010000041">
    <property type="protein sequence ID" value="MBO1250742.1"/>
    <property type="molecule type" value="Genomic_DNA"/>
</dbReference>
<accession>A0A939KCK7</accession>
<dbReference type="InterPro" id="IPR002545">
    <property type="entry name" value="CheW-lke_dom"/>
</dbReference>
<dbReference type="GO" id="GO:0007165">
    <property type="term" value="P:signal transduction"/>
    <property type="evidence" value="ECO:0007669"/>
    <property type="project" value="InterPro"/>
</dbReference>
<dbReference type="PROSITE" id="PS50851">
    <property type="entry name" value="CHEW"/>
    <property type="match status" value="1"/>
</dbReference>
<evidence type="ECO:0000259" key="1">
    <source>
        <dbReference type="PROSITE" id="PS50851"/>
    </source>
</evidence>
<dbReference type="InterPro" id="IPR039315">
    <property type="entry name" value="CheW"/>
</dbReference>
<keyword evidence="3" id="KW-1185">Reference proteome</keyword>
<dbReference type="SUPFAM" id="SSF50341">
    <property type="entry name" value="CheW-like"/>
    <property type="match status" value="1"/>
</dbReference>
<name>A0A939KCK7_9BURK</name>
<reference evidence="2" key="1">
    <citation type="submission" date="2021-03" db="EMBL/GenBank/DDBJ databases">
        <title>Comamonas denitrificans.</title>
        <authorList>
            <person name="Finster K."/>
        </authorList>
    </citation>
    <scope>NUCLEOTIDE SEQUENCE</scope>
    <source>
        <strain evidence="2">MM2021_4</strain>
    </source>
</reference>
<evidence type="ECO:0000313" key="3">
    <source>
        <dbReference type="Proteomes" id="UP000664731"/>
    </source>
</evidence>
<dbReference type="Gene3D" id="2.40.50.180">
    <property type="entry name" value="CheA-289, Domain 4"/>
    <property type="match status" value="1"/>
</dbReference>